<dbReference type="AlphaFoldDB" id="A0A1P8WEU9"/>
<sequence length="158" mass="16558">MRPRCFQVAPFIVLVALGCGGDGIERAPITGVVTVEGLPLPGALIQFLPQPGTPGEGALGSSDPDGKFEVISSRDSDYGIPPGEYKIRVSRLQDSNGTFVPADAPQADFPDAMESVPVPYSTINSPLTAVISSDGGEVKVEIPVALVDPNAKTKKKRR</sequence>
<evidence type="ECO:0008006" key="3">
    <source>
        <dbReference type="Google" id="ProtNLM"/>
    </source>
</evidence>
<dbReference type="RefSeq" id="WP_077024185.1">
    <property type="nucleotide sequence ID" value="NZ_CP017641.1"/>
</dbReference>
<accession>A0A1P8WEU9</accession>
<keyword evidence="2" id="KW-1185">Reference proteome</keyword>
<gene>
    <name evidence="1" type="ORF">Fuma_02195</name>
</gene>
<proteinExistence type="predicted"/>
<organism evidence="1 2">
    <name type="scientific">Fuerstiella marisgermanici</name>
    <dbReference type="NCBI Taxonomy" id="1891926"/>
    <lineage>
        <taxon>Bacteria</taxon>
        <taxon>Pseudomonadati</taxon>
        <taxon>Planctomycetota</taxon>
        <taxon>Planctomycetia</taxon>
        <taxon>Planctomycetales</taxon>
        <taxon>Planctomycetaceae</taxon>
        <taxon>Fuerstiella</taxon>
    </lineage>
</organism>
<reference evidence="1 2" key="1">
    <citation type="journal article" date="2016" name="Front. Microbiol.">
        <title>Fuerstia marisgermanicae gen. nov., sp. nov., an Unusual Member of the Phylum Planctomycetes from the German Wadden Sea.</title>
        <authorList>
            <person name="Kohn T."/>
            <person name="Heuer A."/>
            <person name="Jogler M."/>
            <person name="Vollmers J."/>
            <person name="Boedeker C."/>
            <person name="Bunk B."/>
            <person name="Rast P."/>
            <person name="Borchert D."/>
            <person name="Glockner I."/>
            <person name="Freese H.M."/>
            <person name="Klenk H.P."/>
            <person name="Overmann J."/>
            <person name="Kaster A.K."/>
            <person name="Rohde M."/>
            <person name="Wiegand S."/>
            <person name="Jogler C."/>
        </authorList>
    </citation>
    <scope>NUCLEOTIDE SEQUENCE [LARGE SCALE GENOMIC DNA]</scope>
    <source>
        <strain evidence="1 2">NH11</strain>
    </source>
</reference>
<dbReference type="KEGG" id="fmr:Fuma_02195"/>
<dbReference type="OrthoDB" id="286727at2"/>
<evidence type="ECO:0000313" key="2">
    <source>
        <dbReference type="Proteomes" id="UP000187735"/>
    </source>
</evidence>
<protein>
    <recommendedName>
        <fullName evidence="3">Carboxypeptidase regulatory-like domain-containing protein</fullName>
    </recommendedName>
</protein>
<evidence type="ECO:0000313" key="1">
    <source>
        <dbReference type="EMBL" id="APZ92584.1"/>
    </source>
</evidence>
<dbReference type="STRING" id="1891926.Fuma_02195"/>
<dbReference type="EMBL" id="CP017641">
    <property type="protein sequence ID" value="APZ92584.1"/>
    <property type="molecule type" value="Genomic_DNA"/>
</dbReference>
<name>A0A1P8WEU9_9PLAN</name>
<dbReference type="PROSITE" id="PS51257">
    <property type="entry name" value="PROKAR_LIPOPROTEIN"/>
    <property type="match status" value="1"/>
</dbReference>
<dbReference type="Proteomes" id="UP000187735">
    <property type="component" value="Chromosome"/>
</dbReference>